<dbReference type="Pfam" id="PF20720">
    <property type="entry name" value="nSTAND3"/>
    <property type="match status" value="1"/>
</dbReference>
<dbReference type="InterPro" id="IPR027417">
    <property type="entry name" value="P-loop_NTPase"/>
</dbReference>
<feature type="domain" description="DZIP3-like HEPN" evidence="2">
    <location>
        <begin position="71"/>
        <end position="174"/>
    </location>
</feature>
<proteinExistence type="predicted"/>
<dbReference type="Proteomes" id="UP000507470">
    <property type="component" value="Unassembled WGS sequence"/>
</dbReference>
<name>A0A6J8BVK1_MYTCO</name>
<feature type="domain" description="Novel STAND NTPase 3" evidence="3">
    <location>
        <begin position="261"/>
        <end position="374"/>
    </location>
</feature>
<evidence type="ECO:0000313" key="5">
    <source>
        <dbReference type="Proteomes" id="UP000507470"/>
    </source>
</evidence>
<dbReference type="SUPFAM" id="SSF52540">
    <property type="entry name" value="P-loop containing nucleoside triphosphate hydrolases"/>
    <property type="match status" value="2"/>
</dbReference>
<dbReference type="InterPro" id="IPR049050">
    <property type="entry name" value="nSTAND3"/>
</dbReference>
<dbReference type="AlphaFoldDB" id="A0A6J8BVK1"/>
<reference evidence="4 5" key="1">
    <citation type="submission" date="2020-06" db="EMBL/GenBank/DDBJ databases">
        <authorList>
            <person name="Li R."/>
            <person name="Bekaert M."/>
        </authorList>
    </citation>
    <scope>NUCLEOTIDE SEQUENCE [LARGE SCALE GENOMIC DNA]</scope>
    <source>
        <strain evidence="5">wild</strain>
    </source>
</reference>
<dbReference type="EMBL" id="CACVKT020003887">
    <property type="protein sequence ID" value="CAC5386689.1"/>
    <property type="molecule type" value="Genomic_DNA"/>
</dbReference>
<accession>A0A6J8BVK1</accession>
<evidence type="ECO:0000313" key="4">
    <source>
        <dbReference type="EMBL" id="CAC5386689.1"/>
    </source>
</evidence>
<dbReference type="InterPro" id="IPR041249">
    <property type="entry name" value="HEPN_DZIP3"/>
</dbReference>
<dbReference type="Pfam" id="PF18738">
    <property type="entry name" value="HEPN_DZIP3"/>
    <property type="match status" value="1"/>
</dbReference>
<gene>
    <name evidence="4" type="ORF">MCOR_22098</name>
</gene>
<sequence length="558" mass="65150">MLQPVVCPELRRYGQFNQITFQHDDARVQTPRLSTNVLNVNGVEVMTWTVKLEWYSFLMYNRDFFIFQDGVPDSKTFDVTLMICLIRNLTSIISPINGFDNLPLPGETTPGSDLARIKWYRNILAHHESNTMAITEFNTAWTNIPDAVSRIGGLPLNQECQELKVKILDQSNQEIMLEIKQSQEEMKELRRTIDIEHSTMNMMKESLKDLQDSHITLQTEHSRATENLKEVTEMLKDPIPWNMRGHIKEKLETWTKNDKTFIETNGAKRVLACIEHNGCVVVTGSSGCGKSALMRHVAIQMRNKGCEILPVSNPKEIIKWHNPSRKTMFVVDDFCGTYTLNPIKYENWKNTMETIKSLVEKKPVKLIMSCRLQNPFTVYKEELDKLHTEEANGKYCALALCVMFNNRLKEKWLTQVVDDDIKSIIRNTYEHCKVLEGTSRLILRDELDSLTQTFIKKDGDVYRTIHDKLFDFLAFYFGSVMIDCLINNATSRLIRERFLFERKRKSDEFIIIVPEKYKDMYINRMIDDWSRGNVVDVFSNINTENQIFKKNLWHVLRD</sequence>
<dbReference type="OrthoDB" id="6062647at2759"/>
<feature type="coiled-coil region" evidence="1">
    <location>
        <begin position="165"/>
        <end position="199"/>
    </location>
</feature>
<keyword evidence="1" id="KW-0175">Coiled coil</keyword>
<protein>
    <submittedName>
        <fullName evidence="4">Uncharacterized protein</fullName>
    </submittedName>
</protein>
<keyword evidence="5" id="KW-1185">Reference proteome</keyword>
<evidence type="ECO:0000259" key="3">
    <source>
        <dbReference type="Pfam" id="PF20720"/>
    </source>
</evidence>
<organism evidence="4 5">
    <name type="scientific">Mytilus coruscus</name>
    <name type="common">Sea mussel</name>
    <dbReference type="NCBI Taxonomy" id="42192"/>
    <lineage>
        <taxon>Eukaryota</taxon>
        <taxon>Metazoa</taxon>
        <taxon>Spiralia</taxon>
        <taxon>Lophotrochozoa</taxon>
        <taxon>Mollusca</taxon>
        <taxon>Bivalvia</taxon>
        <taxon>Autobranchia</taxon>
        <taxon>Pteriomorphia</taxon>
        <taxon>Mytilida</taxon>
        <taxon>Mytiloidea</taxon>
        <taxon>Mytilidae</taxon>
        <taxon>Mytilinae</taxon>
        <taxon>Mytilus</taxon>
    </lineage>
</organism>
<evidence type="ECO:0000256" key="1">
    <source>
        <dbReference type="SAM" id="Coils"/>
    </source>
</evidence>
<evidence type="ECO:0000259" key="2">
    <source>
        <dbReference type="Pfam" id="PF18738"/>
    </source>
</evidence>